<feature type="binding site" evidence="11">
    <location>
        <begin position="79"/>
        <end position="83"/>
    </location>
    <ligand>
        <name>substrate</name>
    </ligand>
</feature>
<feature type="binding site" evidence="11">
    <location>
        <position position="232"/>
    </location>
    <ligand>
        <name>FMN</name>
        <dbReference type="ChEBI" id="CHEBI:58210"/>
    </ligand>
</feature>
<dbReference type="RefSeq" id="WP_002397563.1">
    <property type="nucleotide sequence ID" value="NZ_GL454438.1"/>
</dbReference>
<dbReference type="PANTHER" id="PTHR48109">
    <property type="entry name" value="DIHYDROOROTATE DEHYDROGENASE (QUINONE), MITOCHONDRIAL-RELATED"/>
    <property type="match status" value="1"/>
</dbReference>
<comment type="caution">
    <text evidence="11">Lacks conserved residue(s) required for the propagation of feature annotation.</text>
</comment>
<dbReference type="NCBIfam" id="NF002702">
    <property type="entry name" value="PRK02506.1"/>
    <property type="match status" value="1"/>
</dbReference>
<feature type="binding site" evidence="11">
    <location>
        <begin position="204"/>
        <end position="205"/>
    </location>
    <ligand>
        <name>substrate</name>
    </ligand>
</feature>
<evidence type="ECO:0000256" key="8">
    <source>
        <dbReference type="ARBA" id="ARBA00022643"/>
    </source>
</evidence>
<evidence type="ECO:0000256" key="2">
    <source>
        <dbReference type="ARBA" id="ARBA00004496"/>
    </source>
</evidence>
<dbReference type="PROSITE" id="PS00911">
    <property type="entry name" value="DHODEHASE_1"/>
    <property type="match status" value="1"/>
</dbReference>
<dbReference type="Gene3D" id="3.20.20.70">
    <property type="entry name" value="Aldolase class I"/>
    <property type="match status" value="1"/>
</dbReference>
<feature type="binding site" evidence="11">
    <location>
        <begin position="260"/>
        <end position="261"/>
    </location>
    <ligand>
        <name>FMN</name>
        <dbReference type="ChEBI" id="CHEBI:58210"/>
    </ligand>
</feature>
<dbReference type="InterPro" id="IPR013785">
    <property type="entry name" value="Aldolase_TIM"/>
</dbReference>
<dbReference type="CDD" id="cd04741">
    <property type="entry name" value="DHOD_1A_like"/>
    <property type="match status" value="1"/>
</dbReference>
<feature type="binding site" evidence="11">
    <location>
        <position position="55"/>
    </location>
    <ligand>
        <name>substrate</name>
    </ligand>
</feature>
<reference evidence="13 14" key="1">
    <citation type="submission" date="2010-07" db="EMBL/GenBank/DDBJ databases">
        <authorList>
            <person name="Sid Ahmed O."/>
        </authorList>
    </citation>
    <scope>NUCLEOTIDE SEQUENCE [LARGE SCALE GENOMIC DNA]</scope>
    <source>
        <strain evidence="13 14">TX4248</strain>
    </source>
</reference>
<dbReference type="GO" id="GO:0006207">
    <property type="term" value="P:'de novo' pyrimidine nucleobase biosynthetic process"/>
    <property type="evidence" value="ECO:0007669"/>
    <property type="project" value="InterPro"/>
</dbReference>
<gene>
    <name evidence="11" type="primary">pyrD</name>
    <name evidence="13" type="ORF">HMPREF9498_01281</name>
</gene>
<dbReference type="AlphaFoldDB" id="A0A125W715"/>
<dbReference type="PIRSF" id="PIRSF000164">
    <property type="entry name" value="DHO_oxidase"/>
    <property type="match status" value="1"/>
</dbReference>
<dbReference type="Proteomes" id="UP000004846">
    <property type="component" value="Unassembled WGS sequence"/>
</dbReference>
<sequence length="322" mass="35826">MSKTIYRRVFLLDISVEFSGHKLANVLMNASGIHCMTIKEMDELAASQAGAFVAKTATPNPRQGNEEPRYFDTPLGSINSMGLPNLGIDYYLDYQIARQKEFPEELRFLSVSGMNYEENIAILKKVQESEYTGVTEFNLSCPNLPSKPQIAYDFELTEKLLTEVFQFFTKPLGVKLPPFFDIAHFDAMAEILNKFPLVYVNSINSIGNGLYIDSDKEEVVIKPKGGFGGLGGEYVKPTALANVRAFAQRLKPEIKIIGTGGITCGKDVFEHLLCGATLVQVGTQLHQEGPQVFARLAKELQEIMAAKGYESIEEFRGKLKEM</sequence>
<dbReference type="EC" id="1.3.-.-" evidence="11"/>
<dbReference type="InterPro" id="IPR023359">
    <property type="entry name" value="Dihydro_DH_chainA_dom2"/>
</dbReference>
<dbReference type="InterPro" id="IPR001295">
    <property type="entry name" value="Dihydroorotate_DH_CS"/>
</dbReference>
<evidence type="ECO:0000256" key="3">
    <source>
        <dbReference type="ARBA" id="ARBA00004725"/>
    </source>
</evidence>
<evidence type="ECO:0000256" key="10">
    <source>
        <dbReference type="ARBA" id="ARBA00023002"/>
    </source>
</evidence>
<dbReference type="Gene3D" id="2.30.26.10">
    <property type="entry name" value="Dihydroorotate Dehydrogenase A, chain A, domain 2"/>
    <property type="match status" value="1"/>
</dbReference>
<dbReference type="GO" id="GO:1990663">
    <property type="term" value="F:dihydroorotate dehydrogenase (fumarate) activity"/>
    <property type="evidence" value="ECO:0007669"/>
    <property type="project" value="UniProtKB-EC"/>
</dbReference>
<proteinExistence type="inferred from homology"/>
<organism evidence="13 14">
    <name type="scientific">Enterococcus faecalis TX4248</name>
    <dbReference type="NCBI Taxonomy" id="749495"/>
    <lineage>
        <taxon>Bacteria</taxon>
        <taxon>Bacillati</taxon>
        <taxon>Bacillota</taxon>
        <taxon>Bacilli</taxon>
        <taxon>Lactobacillales</taxon>
        <taxon>Enterococcaceae</taxon>
        <taxon>Enterococcus</taxon>
    </lineage>
</organism>
<feature type="active site" description="Nucleophile" evidence="11">
    <location>
        <position position="141"/>
    </location>
</feature>
<feature type="domain" description="Dihydroorotate dehydrogenase catalytic" evidence="12">
    <location>
        <begin position="15"/>
        <end position="304"/>
    </location>
</feature>
<evidence type="ECO:0000313" key="13">
    <source>
        <dbReference type="EMBL" id="EFM83084.1"/>
    </source>
</evidence>
<dbReference type="HAMAP" id="MF_00224">
    <property type="entry name" value="DHO_dh_type1"/>
    <property type="match status" value="1"/>
</dbReference>
<dbReference type="InterPro" id="IPR024920">
    <property type="entry name" value="Dihydroorotate_DH_1"/>
</dbReference>
<comment type="catalytic activity">
    <reaction evidence="1">
        <text>(S)-dihydroorotate + fumarate = orotate + succinate</text>
        <dbReference type="Rhea" id="RHEA:30059"/>
        <dbReference type="ChEBI" id="CHEBI:29806"/>
        <dbReference type="ChEBI" id="CHEBI:30031"/>
        <dbReference type="ChEBI" id="CHEBI:30839"/>
        <dbReference type="ChEBI" id="CHEBI:30864"/>
        <dbReference type="EC" id="1.3.98.1"/>
    </reaction>
</comment>
<evidence type="ECO:0000256" key="9">
    <source>
        <dbReference type="ARBA" id="ARBA00022975"/>
    </source>
</evidence>
<comment type="catalytic activity">
    <reaction evidence="11">
        <text>(S)-dihydroorotate + A = orotate + AH2</text>
        <dbReference type="Rhea" id="RHEA:18073"/>
        <dbReference type="ChEBI" id="CHEBI:13193"/>
        <dbReference type="ChEBI" id="CHEBI:17499"/>
        <dbReference type="ChEBI" id="CHEBI:30839"/>
        <dbReference type="ChEBI" id="CHEBI:30864"/>
    </reaction>
</comment>
<dbReference type="GO" id="GO:0044205">
    <property type="term" value="P:'de novo' UMP biosynthetic process"/>
    <property type="evidence" value="ECO:0007669"/>
    <property type="project" value="UniProtKB-UniRule"/>
</dbReference>
<keyword evidence="6 11" id="KW-0963">Cytoplasm</keyword>
<name>A0A125W715_ENTFL</name>
<feature type="binding site" evidence="11">
    <location>
        <position position="138"/>
    </location>
    <ligand>
        <name>FMN</name>
        <dbReference type="ChEBI" id="CHEBI:58210"/>
    </ligand>
</feature>
<evidence type="ECO:0000256" key="5">
    <source>
        <dbReference type="ARBA" id="ARBA00011738"/>
    </source>
</evidence>
<dbReference type="PANTHER" id="PTHR48109:SF1">
    <property type="entry name" value="DIHYDROOROTATE DEHYDROGENASE (FUMARATE)"/>
    <property type="match status" value="1"/>
</dbReference>
<dbReference type="UniPathway" id="UPA00070"/>
<comment type="subcellular location">
    <subcellularLocation>
        <location evidence="2 11">Cytoplasm</location>
    </subcellularLocation>
</comment>
<evidence type="ECO:0000256" key="11">
    <source>
        <dbReference type="HAMAP-Rule" id="MF_00224"/>
    </source>
</evidence>
<feature type="binding site" evidence="11">
    <location>
        <begin position="282"/>
        <end position="283"/>
    </location>
    <ligand>
        <name>FMN</name>
        <dbReference type="ChEBI" id="CHEBI:58210"/>
    </ligand>
</feature>
<protein>
    <recommendedName>
        <fullName evidence="11">Dihydroorotate dehydrogenase</fullName>
        <shortName evidence="11">DHOD</shortName>
        <shortName evidence="11">DHODase</shortName>
        <shortName evidence="11">DHOdehase</shortName>
        <ecNumber evidence="11">1.3.-.-</ecNumber>
    </recommendedName>
</protein>
<comment type="function">
    <text evidence="11">Catalyzes the conversion of dihydroorotate to orotate.</text>
</comment>
<evidence type="ECO:0000256" key="4">
    <source>
        <dbReference type="ARBA" id="ARBA00008008"/>
    </source>
</evidence>
<dbReference type="EMBL" id="AEBR01000036">
    <property type="protein sequence ID" value="EFM83084.1"/>
    <property type="molecule type" value="Genomic_DNA"/>
</dbReference>
<accession>A0A125W715</accession>
<dbReference type="HOGENOM" id="CLU_042042_3_0_9"/>
<evidence type="ECO:0000256" key="1">
    <source>
        <dbReference type="ARBA" id="ARBA00001694"/>
    </source>
</evidence>
<keyword evidence="9 11" id="KW-0665">Pyrimidine biosynthesis</keyword>
<evidence type="ECO:0000313" key="14">
    <source>
        <dbReference type="Proteomes" id="UP000004846"/>
    </source>
</evidence>
<feature type="binding site" evidence="11">
    <location>
        <begin position="55"/>
        <end position="56"/>
    </location>
    <ligand>
        <name>FMN</name>
        <dbReference type="ChEBI" id="CHEBI:58210"/>
    </ligand>
</feature>
<dbReference type="InterPro" id="IPR050074">
    <property type="entry name" value="DHO_dehydrogenase"/>
</dbReference>
<keyword evidence="8 11" id="KW-0288">FMN</keyword>
<comment type="cofactor">
    <cofactor evidence="11">
        <name>FMN</name>
        <dbReference type="ChEBI" id="CHEBI:58210"/>
    </cofactor>
    <text evidence="11">Binds 1 FMN per subunit.</text>
</comment>
<comment type="caution">
    <text evidence="13">The sequence shown here is derived from an EMBL/GenBank/DDBJ whole genome shotgun (WGS) entry which is preliminary data.</text>
</comment>
<comment type="subunit">
    <text evidence="5">Homodimer.</text>
</comment>
<dbReference type="InterPro" id="IPR005720">
    <property type="entry name" value="Dihydroorotate_DH_cat"/>
</dbReference>
<keyword evidence="7 11" id="KW-0285">Flavoprotein</keyword>
<dbReference type="Pfam" id="PF01180">
    <property type="entry name" value="DHO_dh"/>
    <property type="match status" value="1"/>
</dbReference>
<comment type="similarity">
    <text evidence="4 11">Belongs to the dihydroorotate dehydrogenase family. Type 1 subfamily.</text>
</comment>
<comment type="pathway">
    <text evidence="3 11">Pyrimidine metabolism; UMP biosynthesis via de novo pathway.</text>
</comment>
<dbReference type="FunFam" id="3.20.20.70:FF:000027">
    <property type="entry name" value="Dihydropyrimidine dehydrogenase [NADP(+)]"/>
    <property type="match status" value="1"/>
</dbReference>
<dbReference type="SUPFAM" id="SSF51395">
    <property type="entry name" value="FMN-linked oxidoreductases"/>
    <property type="match status" value="1"/>
</dbReference>
<feature type="binding site" evidence="11">
    <location>
        <position position="138"/>
    </location>
    <ligand>
        <name>substrate</name>
    </ligand>
</feature>
<dbReference type="GO" id="GO:0005737">
    <property type="term" value="C:cytoplasm"/>
    <property type="evidence" value="ECO:0007669"/>
    <property type="project" value="UniProtKB-SubCell"/>
</dbReference>
<evidence type="ECO:0000259" key="12">
    <source>
        <dbReference type="Pfam" id="PF01180"/>
    </source>
</evidence>
<keyword evidence="10 11" id="KW-0560">Oxidoreductase</keyword>
<evidence type="ECO:0000256" key="6">
    <source>
        <dbReference type="ARBA" id="ARBA00022490"/>
    </source>
</evidence>
<dbReference type="InterPro" id="IPR033886">
    <property type="entry name" value="DHOD_1A"/>
</dbReference>
<feature type="binding site" evidence="11">
    <location>
        <position position="175"/>
    </location>
    <ligand>
        <name>FMN</name>
        <dbReference type="ChEBI" id="CHEBI:58210"/>
    </ligand>
</feature>
<feature type="binding site" evidence="11">
    <location>
        <position position="31"/>
    </location>
    <ligand>
        <name>FMN</name>
        <dbReference type="ChEBI" id="CHEBI:58210"/>
    </ligand>
</feature>
<dbReference type="InterPro" id="IPR012135">
    <property type="entry name" value="Dihydroorotate_DH_1_2"/>
</dbReference>
<feature type="binding site" evidence="11">
    <location>
        <position position="203"/>
    </location>
    <ligand>
        <name>FMN</name>
        <dbReference type="ChEBI" id="CHEBI:58210"/>
    </ligand>
</feature>
<evidence type="ECO:0000256" key="7">
    <source>
        <dbReference type="ARBA" id="ARBA00022630"/>
    </source>
</evidence>